<dbReference type="eggNOG" id="COG2206">
    <property type="taxonomic scope" value="Bacteria"/>
</dbReference>
<dbReference type="InterPro" id="IPR037522">
    <property type="entry name" value="HD_GYP_dom"/>
</dbReference>
<protein>
    <recommendedName>
        <fullName evidence="1">HD-GYP domain-containing protein</fullName>
    </recommendedName>
</protein>
<dbReference type="PANTHER" id="PTHR43155:SF2">
    <property type="entry name" value="CYCLIC DI-GMP PHOSPHODIESTERASE PA4108"/>
    <property type="match status" value="1"/>
</dbReference>
<dbReference type="Pfam" id="PF13487">
    <property type="entry name" value="HD_5"/>
    <property type="match status" value="1"/>
</dbReference>
<dbReference type="EMBL" id="CP003537">
    <property type="protein sequence ID" value="AGH95420.1"/>
    <property type="molecule type" value="Genomic_DNA"/>
</dbReference>
<feature type="domain" description="HD-GYP" evidence="1">
    <location>
        <begin position="247"/>
        <end position="446"/>
    </location>
</feature>
<dbReference type="PROSITE" id="PS51832">
    <property type="entry name" value="HD_GYP"/>
    <property type="match status" value="1"/>
</dbReference>
<dbReference type="Proteomes" id="UP000012040">
    <property type="component" value="Chromosome"/>
</dbReference>
<keyword evidence="3" id="KW-1185">Reference proteome</keyword>
<evidence type="ECO:0000259" key="1">
    <source>
        <dbReference type="PROSITE" id="PS51832"/>
    </source>
</evidence>
<dbReference type="InterPro" id="IPR011006">
    <property type="entry name" value="CheY-like_superfamily"/>
</dbReference>
<dbReference type="STRING" id="1184267.A11Q_1204"/>
<evidence type="ECO:0000313" key="3">
    <source>
        <dbReference type="Proteomes" id="UP000012040"/>
    </source>
</evidence>
<accession>M4VAC5</accession>
<name>M4VAC5_9BACT</name>
<dbReference type="HOGENOM" id="CLU_607898_0_0_7"/>
<dbReference type="AlphaFoldDB" id="M4VAC5"/>
<dbReference type="SUPFAM" id="SSF109604">
    <property type="entry name" value="HD-domain/PDEase-like"/>
    <property type="match status" value="1"/>
</dbReference>
<dbReference type="KEGG" id="bex:A11Q_1204"/>
<gene>
    <name evidence="2" type="ORF">A11Q_1204</name>
</gene>
<sequence>MIKLKILAVALDAHALEFAKSCLQNYELDYVNNSEEFMKYYDTWKSDSYDAVICGLGWEDLPAIELSQSLKMTFIQAPIYFVALDSQMQEAEILIKNGFLDCFYYPMDKNFISITLREIERNVTGQSLERLVEVSLAEIKPEDQLDFELSLYLSANNRYIKLNNRGTKLSPRIISNLDRHSTSHVFVKESQLKQYYSFLTSKIKNLTPSPQQKKAAARRLFHDLLSPKNAAFAEGKEYVEYANQVIAEYVKSPDLFNFQKELLKSTGSTDNGLYEKAQKVSTICGLIALTTEIVKTEDIVIAALMCDLGMSQMPIEVLEKTESEMSPEELDLYHTHVAKSLTILAGKRIVILPKVRDAITQHHERFDGKGFPEKRPGFKICTEAQVLSLAQQLEDLLRIRPRQPRLSPQEAFKLIAGNGSINPDILNEVRHLFSASPDETEPQKNSGKVA</sequence>
<dbReference type="OrthoDB" id="5288086at2"/>
<dbReference type="SUPFAM" id="SSF52172">
    <property type="entry name" value="CheY-like"/>
    <property type="match status" value="1"/>
</dbReference>
<dbReference type="Gene3D" id="1.10.3210.10">
    <property type="entry name" value="Hypothetical protein af1432"/>
    <property type="match status" value="1"/>
</dbReference>
<dbReference type="PATRIC" id="fig|1184267.3.peg.1219"/>
<proteinExistence type="predicted"/>
<evidence type="ECO:0000313" key="2">
    <source>
        <dbReference type="EMBL" id="AGH95420.1"/>
    </source>
</evidence>
<dbReference type="PANTHER" id="PTHR43155">
    <property type="entry name" value="CYCLIC DI-GMP PHOSPHODIESTERASE PA4108-RELATED"/>
    <property type="match status" value="1"/>
</dbReference>
<reference evidence="2 3" key="1">
    <citation type="journal article" date="2013" name="ISME J.">
        <title>By their genes ye shall know them: genomic signatures of predatory bacteria.</title>
        <authorList>
            <person name="Pasternak Z."/>
            <person name="Pietrokovski S."/>
            <person name="Rotem O."/>
            <person name="Gophna U."/>
            <person name="Lurie-Weinberger M.N."/>
            <person name="Jurkevitch E."/>
        </authorList>
    </citation>
    <scope>NUCLEOTIDE SEQUENCE [LARGE SCALE GENOMIC DNA]</scope>
    <source>
        <strain evidence="2 3">JSS</strain>
    </source>
</reference>
<organism evidence="2 3">
    <name type="scientific">Pseudobdellovibrio exovorus JSS</name>
    <dbReference type="NCBI Taxonomy" id="1184267"/>
    <lineage>
        <taxon>Bacteria</taxon>
        <taxon>Pseudomonadati</taxon>
        <taxon>Bdellovibrionota</taxon>
        <taxon>Bdellovibrionia</taxon>
        <taxon>Bdellovibrionales</taxon>
        <taxon>Pseudobdellovibrionaceae</taxon>
        <taxon>Pseudobdellovibrio</taxon>
    </lineage>
</organism>
<dbReference type="RefSeq" id="WP_015469910.1">
    <property type="nucleotide sequence ID" value="NC_020813.1"/>
</dbReference>